<dbReference type="EMBL" id="CP032829">
    <property type="protein sequence ID" value="AYJ86357.1"/>
    <property type="molecule type" value="Genomic_DNA"/>
</dbReference>
<sequence length="376" mass="38510">MASLFPPAIRRALCVLAIGAVSLPTAASAVGEIVSSTRIAGAPDGATAYRIHYRSTDKDGRPIVVSGAMVVPAGPAPAGGRPVVVWAHGASGIAENCGLSDKPGLFGQIAGLNSLLAAGYVVAAPDYQGLGNTGPHPFLVGTASAHTVLDSVRAARALPGAKASSRYALWGESLGGFSVLWAGKLAARYAPELTLVGVAAAAPPTDLKANLTGGTNAAVRAFLTSYAAESWSRVYDVPLTTAVKPATAKLITAIARNCVSLDGFALRTKIGMLRLARQLRNVNLAESPRSGALMQQNSVTPTGFTMPLLVVQGSADVIVAPAVTRALVDKLCARRANVRFISIEGGDHVSVAKRSAPETVNWLGDRFAGKPAASSC</sequence>
<dbReference type="InterPro" id="IPR029058">
    <property type="entry name" value="AB_hydrolase_fold"/>
</dbReference>
<dbReference type="RefSeq" id="WP_121152982.1">
    <property type="nucleotide sequence ID" value="NZ_CP032829.1"/>
</dbReference>
<proteinExistence type="predicted"/>
<dbReference type="Proteomes" id="UP000276254">
    <property type="component" value="Chromosome"/>
</dbReference>
<dbReference type="OrthoDB" id="9955at2"/>
<feature type="signal peptide" evidence="1">
    <location>
        <begin position="1"/>
        <end position="29"/>
    </location>
</feature>
<evidence type="ECO:0000313" key="3">
    <source>
        <dbReference type="Proteomes" id="UP000276254"/>
    </source>
</evidence>
<keyword evidence="3" id="KW-1185">Reference proteome</keyword>
<dbReference type="GO" id="GO:0016042">
    <property type="term" value="P:lipid catabolic process"/>
    <property type="evidence" value="ECO:0007669"/>
    <property type="project" value="InterPro"/>
</dbReference>
<protein>
    <submittedName>
        <fullName evidence="2">Alpha/beta fold hydrolase</fullName>
    </submittedName>
</protein>
<feature type="chain" id="PRO_5019724440" evidence="1">
    <location>
        <begin position="30"/>
        <end position="376"/>
    </location>
</feature>
<name>A0A494TAK0_SPHPE</name>
<accession>A0A494TAK0</accession>
<dbReference type="AlphaFoldDB" id="A0A494TAK0"/>
<dbReference type="Pfam" id="PF03583">
    <property type="entry name" value="LIP"/>
    <property type="match status" value="1"/>
</dbReference>
<dbReference type="Gene3D" id="3.40.50.1820">
    <property type="entry name" value="alpha/beta hydrolase"/>
    <property type="match status" value="2"/>
</dbReference>
<dbReference type="PANTHER" id="PTHR34853:SF1">
    <property type="entry name" value="LIPASE 5"/>
    <property type="match status" value="1"/>
</dbReference>
<keyword evidence="1" id="KW-0732">Signal</keyword>
<organism evidence="2 3">
    <name type="scientific">Sphingomonas paeninsulae</name>
    <dbReference type="NCBI Taxonomy" id="2319844"/>
    <lineage>
        <taxon>Bacteria</taxon>
        <taxon>Pseudomonadati</taxon>
        <taxon>Pseudomonadota</taxon>
        <taxon>Alphaproteobacteria</taxon>
        <taxon>Sphingomonadales</taxon>
        <taxon>Sphingomonadaceae</taxon>
        <taxon>Sphingomonas</taxon>
    </lineage>
</organism>
<dbReference type="GO" id="GO:0004806">
    <property type="term" value="F:triacylglycerol lipase activity"/>
    <property type="evidence" value="ECO:0007669"/>
    <property type="project" value="InterPro"/>
</dbReference>
<dbReference type="InterPro" id="IPR005152">
    <property type="entry name" value="Lipase_secreted"/>
</dbReference>
<reference evidence="2 3" key="1">
    <citation type="submission" date="2018-09" db="EMBL/GenBank/DDBJ databases">
        <title>Sphingomonas peninsula sp. nov., isolated from fildes peninsula, Antarctic soil.</title>
        <authorList>
            <person name="Yingchao G."/>
        </authorList>
    </citation>
    <scope>NUCLEOTIDE SEQUENCE [LARGE SCALE GENOMIC DNA]</scope>
    <source>
        <strain evidence="2 3">YZ-8</strain>
    </source>
</reference>
<evidence type="ECO:0000256" key="1">
    <source>
        <dbReference type="SAM" id="SignalP"/>
    </source>
</evidence>
<dbReference type="PANTHER" id="PTHR34853">
    <property type="match status" value="1"/>
</dbReference>
<dbReference type="PIRSF" id="PIRSF029171">
    <property type="entry name" value="Esterase_LipA"/>
    <property type="match status" value="1"/>
</dbReference>
<keyword evidence="2" id="KW-0378">Hydrolase</keyword>
<dbReference type="KEGG" id="spha:D3Y57_10765"/>
<gene>
    <name evidence="2" type="ORF">D3Y57_10765</name>
</gene>
<evidence type="ECO:0000313" key="2">
    <source>
        <dbReference type="EMBL" id="AYJ86357.1"/>
    </source>
</evidence>
<dbReference type="SUPFAM" id="SSF53474">
    <property type="entry name" value="alpha/beta-Hydrolases"/>
    <property type="match status" value="1"/>
</dbReference>